<accession>A0A8R7TBA7</accession>
<protein>
    <recommendedName>
        <fullName evidence="1">Reverse transcriptase zinc-binding domain-containing protein</fullName>
    </recommendedName>
</protein>
<dbReference type="AlphaFoldDB" id="A0A8R7TBA7"/>
<keyword evidence="3" id="KW-1185">Reference proteome</keyword>
<sequence length="78" mass="9233">MQSTVLSLGIRDSPRWRMTENGVFSVSMAYRMFFMASTRFAYAKPIWKSKAPPRCKFFMCLAVYHRCLTADNLRRRGW</sequence>
<reference evidence="3" key="1">
    <citation type="journal article" date="2013" name="Nature">
        <title>Draft genome of the wheat A-genome progenitor Triticum urartu.</title>
        <authorList>
            <person name="Ling H.Q."/>
            <person name="Zhao S."/>
            <person name="Liu D."/>
            <person name="Wang J."/>
            <person name="Sun H."/>
            <person name="Zhang C."/>
            <person name="Fan H."/>
            <person name="Li D."/>
            <person name="Dong L."/>
            <person name="Tao Y."/>
            <person name="Gao C."/>
            <person name="Wu H."/>
            <person name="Li Y."/>
            <person name="Cui Y."/>
            <person name="Guo X."/>
            <person name="Zheng S."/>
            <person name="Wang B."/>
            <person name="Yu K."/>
            <person name="Liang Q."/>
            <person name="Yang W."/>
            <person name="Lou X."/>
            <person name="Chen J."/>
            <person name="Feng M."/>
            <person name="Jian J."/>
            <person name="Zhang X."/>
            <person name="Luo G."/>
            <person name="Jiang Y."/>
            <person name="Liu J."/>
            <person name="Wang Z."/>
            <person name="Sha Y."/>
            <person name="Zhang B."/>
            <person name="Wu H."/>
            <person name="Tang D."/>
            <person name="Shen Q."/>
            <person name="Xue P."/>
            <person name="Zou S."/>
            <person name="Wang X."/>
            <person name="Liu X."/>
            <person name="Wang F."/>
            <person name="Yang Y."/>
            <person name="An X."/>
            <person name="Dong Z."/>
            <person name="Zhang K."/>
            <person name="Zhang X."/>
            <person name="Luo M.C."/>
            <person name="Dvorak J."/>
            <person name="Tong Y."/>
            <person name="Wang J."/>
            <person name="Yang H."/>
            <person name="Li Z."/>
            <person name="Wang D."/>
            <person name="Zhang A."/>
            <person name="Wang J."/>
        </authorList>
    </citation>
    <scope>NUCLEOTIDE SEQUENCE</scope>
    <source>
        <strain evidence="3">cv. G1812</strain>
    </source>
</reference>
<name>A0A8R7TBA7_TRIUA</name>
<dbReference type="InterPro" id="IPR026960">
    <property type="entry name" value="RVT-Znf"/>
</dbReference>
<evidence type="ECO:0000313" key="2">
    <source>
        <dbReference type="EnsemblPlants" id="TuG1812G0100004655.01.T01.cds288435"/>
    </source>
</evidence>
<dbReference type="Pfam" id="PF13966">
    <property type="entry name" value="zf-RVT"/>
    <property type="match status" value="1"/>
</dbReference>
<evidence type="ECO:0000259" key="1">
    <source>
        <dbReference type="Pfam" id="PF13966"/>
    </source>
</evidence>
<organism evidence="2 3">
    <name type="scientific">Triticum urartu</name>
    <name type="common">Red wild einkorn</name>
    <name type="synonym">Crithodium urartu</name>
    <dbReference type="NCBI Taxonomy" id="4572"/>
    <lineage>
        <taxon>Eukaryota</taxon>
        <taxon>Viridiplantae</taxon>
        <taxon>Streptophyta</taxon>
        <taxon>Embryophyta</taxon>
        <taxon>Tracheophyta</taxon>
        <taxon>Spermatophyta</taxon>
        <taxon>Magnoliopsida</taxon>
        <taxon>Liliopsida</taxon>
        <taxon>Poales</taxon>
        <taxon>Poaceae</taxon>
        <taxon>BOP clade</taxon>
        <taxon>Pooideae</taxon>
        <taxon>Triticodae</taxon>
        <taxon>Triticeae</taxon>
        <taxon>Triticinae</taxon>
        <taxon>Triticum</taxon>
    </lineage>
</organism>
<reference evidence="2" key="2">
    <citation type="submission" date="2018-03" db="EMBL/GenBank/DDBJ databases">
        <title>The Triticum urartu genome reveals the dynamic nature of wheat genome evolution.</title>
        <authorList>
            <person name="Ling H."/>
            <person name="Ma B."/>
            <person name="Shi X."/>
            <person name="Liu H."/>
            <person name="Dong L."/>
            <person name="Sun H."/>
            <person name="Cao Y."/>
            <person name="Gao Q."/>
            <person name="Zheng S."/>
            <person name="Li Y."/>
            <person name="Yu Y."/>
            <person name="Du H."/>
            <person name="Qi M."/>
            <person name="Li Y."/>
            <person name="Yu H."/>
            <person name="Cui Y."/>
            <person name="Wang N."/>
            <person name="Chen C."/>
            <person name="Wu H."/>
            <person name="Zhao Y."/>
            <person name="Zhang J."/>
            <person name="Li Y."/>
            <person name="Zhou W."/>
            <person name="Zhang B."/>
            <person name="Hu W."/>
            <person name="Eijk M."/>
            <person name="Tang J."/>
            <person name="Witsenboer H."/>
            <person name="Zhao S."/>
            <person name="Li Z."/>
            <person name="Zhang A."/>
            <person name="Wang D."/>
            <person name="Liang C."/>
        </authorList>
    </citation>
    <scope>NUCLEOTIDE SEQUENCE [LARGE SCALE GENOMIC DNA]</scope>
    <source>
        <strain evidence="2">cv. G1812</strain>
    </source>
</reference>
<reference evidence="2" key="3">
    <citation type="submission" date="2022-06" db="UniProtKB">
        <authorList>
            <consortium name="EnsemblPlants"/>
        </authorList>
    </citation>
    <scope>IDENTIFICATION</scope>
</reference>
<dbReference type="Gramene" id="TuG1812G0100004655.01.T01">
    <property type="protein sequence ID" value="TuG1812G0100004655.01.T01.cds288435"/>
    <property type="gene ID" value="TuG1812G0100004655.01"/>
</dbReference>
<dbReference type="Proteomes" id="UP000015106">
    <property type="component" value="Chromosome 1"/>
</dbReference>
<dbReference type="EnsemblPlants" id="TuG1812G0100004655.01.T01">
    <property type="protein sequence ID" value="TuG1812G0100004655.01.T01.cds288435"/>
    <property type="gene ID" value="TuG1812G0100004655.01"/>
</dbReference>
<proteinExistence type="predicted"/>
<feature type="domain" description="Reverse transcriptase zinc-binding" evidence="1">
    <location>
        <begin position="24"/>
        <end position="78"/>
    </location>
</feature>
<evidence type="ECO:0000313" key="3">
    <source>
        <dbReference type="Proteomes" id="UP000015106"/>
    </source>
</evidence>